<name>A0A2J0YU69_RHIML</name>
<proteinExistence type="predicted"/>
<sequence length="71" mass="8026">MSTQIISTNDIIRVEFCGHLYAADELREAIWLTNIELRNGLPKRERLEAQQQIAGMELALQALTEAEGEGR</sequence>
<evidence type="ECO:0000313" key="1">
    <source>
        <dbReference type="EMBL" id="PJR10241.1"/>
    </source>
</evidence>
<dbReference type="EMBL" id="NJGD01000025">
    <property type="protein sequence ID" value="PJR10241.1"/>
    <property type="molecule type" value="Genomic_DNA"/>
</dbReference>
<dbReference type="RefSeq" id="WP_100674642.1">
    <property type="nucleotide sequence ID" value="NZ_NJGD01000025.1"/>
</dbReference>
<comment type="caution">
    <text evidence="1">The sequence shown here is derived from an EMBL/GenBank/DDBJ whole genome shotgun (WGS) entry which is preliminary data.</text>
</comment>
<organism evidence="1 2">
    <name type="scientific">Rhizobium meliloti</name>
    <name type="common">Ensifer meliloti</name>
    <name type="synonym">Sinorhizobium meliloti</name>
    <dbReference type="NCBI Taxonomy" id="382"/>
    <lineage>
        <taxon>Bacteria</taxon>
        <taxon>Pseudomonadati</taxon>
        <taxon>Pseudomonadota</taxon>
        <taxon>Alphaproteobacteria</taxon>
        <taxon>Hyphomicrobiales</taxon>
        <taxon>Rhizobiaceae</taxon>
        <taxon>Sinorhizobium/Ensifer group</taxon>
        <taxon>Sinorhizobium</taxon>
    </lineage>
</organism>
<protein>
    <submittedName>
        <fullName evidence="1">Uncharacterized protein</fullName>
    </submittedName>
</protein>
<dbReference type="AlphaFoldDB" id="A0A2J0YU69"/>
<accession>A0A2J0YU69</accession>
<reference evidence="1 2" key="1">
    <citation type="submission" date="2017-06" db="EMBL/GenBank/DDBJ databases">
        <title>Ensifer strains isolated from leguminous trees and herbs display diverse denitrification phenotypes with some acting as strong N2O sinks.</title>
        <authorList>
            <person name="Woliy K."/>
            <person name="Mania D."/>
            <person name="Bakken L.R."/>
            <person name="Frostegard A."/>
        </authorList>
    </citation>
    <scope>NUCLEOTIDE SEQUENCE [LARGE SCALE GENOMIC DNA]</scope>
    <source>
        <strain evidence="1 2">AC50a</strain>
    </source>
</reference>
<evidence type="ECO:0000313" key="2">
    <source>
        <dbReference type="Proteomes" id="UP000231987"/>
    </source>
</evidence>
<gene>
    <name evidence="1" type="ORF">CEJ86_29855</name>
</gene>
<dbReference type="Proteomes" id="UP000231987">
    <property type="component" value="Unassembled WGS sequence"/>
</dbReference>